<keyword evidence="4 6" id="KW-0472">Membrane</keyword>
<comment type="subcellular location">
    <subcellularLocation>
        <location evidence="1">Membrane</location>
        <topology evidence="1">Multi-pass membrane protein</topology>
    </subcellularLocation>
</comment>
<feature type="transmembrane region" description="Helical" evidence="6">
    <location>
        <begin position="352"/>
        <end position="372"/>
    </location>
</feature>
<dbReference type="Proteomes" id="UP000620104">
    <property type="component" value="Unassembled WGS sequence"/>
</dbReference>
<reference evidence="8" key="1">
    <citation type="submission" date="2020-07" db="EMBL/GenBank/DDBJ databases">
        <title>Draft Genome Sequence of a Deep-Sea Yeast, Naganishia (Cryptococcus) liquefaciens strain N6.</title>
        <authorList>
            <person name="Han Y.W."/>
            <person name="Kajitani R."/>
            <person name="Morimoto H."/>
            <person name="Parhat M."/>
            <person name="Tsubouchi H."/>
            <person name="Bakenova O."/>
            <person name="Ogata M."/>
            <person name="Argunhan B."/>
            <person name="Aoki R."/>
            <person name="Kajiwara S."/>
            <person name="Itoh T."/>
            <person name="Iwasaki H."/>
        </authorList>
    </citation>
    <scope>NUCLEOTIDE SEQUENCE</scope>
    <source>
        <strain evidence="8">N6</strain>
    </source>
</reference>
<dbReference type="GO" id="GO:0022857">
    <property type="term" value="F:transmembrane transporter activity"/>
    <property type="evidence" value="ECO:0007669"/>
    <property type="project" value="InterPro"/>
</dbReference>
<feature type="transmembrane region" description="Helical" evidence="6">
    <location>
        <begin position="188"/>
        <end position="207"/>
    </location>
</feature>
<feature type="transmembrane region" description="Helical" evidence="6">
    <location>
        <begin position="594"/>
        <end position="612"/>
    </location>
</feature>
<evidence type="ECO:0000256" key="1">
    <source>
        <dbReference type="ARBA" id="ARBA00004141"/>
    </source>
</evidence>
<feature type="compositionally biased region" description="Polar residues" evidence="5">
    <location>
        <begin position="11"/>
        <end position="67"/>
    </location>
</feature>
<feature type="compositionally biased region" description="Basic and acidic residues" evidence="5">
    <location>
        <begin position="1"/>
        <end position="10"/>
    </location>
</feature>
<feature type="transmembrane region" description="Helical" evidence="6">
    <location>
        <begin position="274"/>
        <end position="297"/>
    </location>
</feature>
<sequence>MFSKLRESRRPTPSGQAIPSTAAYQLDSATPTLLDAPTSTMPTTQAKTTDQHSLYSGDAMSSNDTTKFLASPESDLKKLPSAIDPVLAHLEADSNEKQQGKTPPDATEEKDEGYLQGFPLWMAYLSMLLSIFLVSLDFTIIGPSLGKIADRFDALQQIGWIGSAFFLTQAPFTLWFSQVLTIARAKTVLLGAILIFELGSLLCAVAPNVEVLILGRAVAGVGGGGIFIGVLNLIAQSVPLQLRSALMGGFGAVYGVSCAIGPLIGGAFTDSKVTWRACFWINLPIGLLSVVVIFFIVKSRPSHAERDPEDDRTALQRWKSLDWFGGFLFIGLTTCLILALSWGGNTRPWKDAGVIACFCVFGVLLPVSHFMLEAFVIVWKTILPLAVPDLCSLVSPHGQEGPATAVPAERQICCWRFTGSLLHVLGAHLGTTSELFVKPSLKSHISAGGIADCILYPLVILPMILIPIGGGLFLTIEAQTSTAKLSGYQVLVGAGCGFAIQSPMISLNAIYHKRPALLPQATGIASCIQLLGSVIGIAIAQVILTNGLSKFIAPLGLDATTIRAIKTSVEVIKTLPGDIRPEVIDAYVKSLRNVYTMAIPAGILTGLSAILIKRVNVKKMGIKMGAPA</sequence>
<accession>A0A8H3TU79</accession>
<dbReference type="PANTHER" id="PTHR23501">
    <property type="entry name" value="MAJOR FACILITATOR SUPERFAMILY"/>
    <property type="match status" value="1"/>
</dbReference>
<dbReference type="Gene3D" id="1.20.1250.20">
    <property type="entry name" value="MFS general substrate transporter like domains"/>
    <property type="match status" value="1"/>
</dbReference>
<feature type="transmembrane region" description="Helical" evidence="6">
    <location>
        <begin position="454"/>
        <end position="476"/>
    </location>
</feature>
<gene>
    <name evidence="8" type="ORF">NliqN6_3177</name>
</gene>
<feature type="transmembrane region" description="Helical" evidence="6">
    <location>
        <begin position="154"/>
        <end position="176"/>
    </location>
</feature>
<dbReference type="InterPro" id="IPR020846">
    <property type="entry name" value="MFS_dom"/>
</dbReference>
<protein>
    <recommendedName>
        <fullName evidence="7">Major facilitator superfamily (MFS) profile domain-containing protein</fullName>
    </recommendedName>
</protein>
<dbReference type="PANTHER" id="PTHR23501:SF198">
    <property type="entry name" value="AZOLE RESISTANCE PROTEIN 1-RELATED"/>
    <property type="match status" value="1"/>
</dbReference>
<comment type="caution">
    <text evidence="8">The sequence shown here is derived from an EMBL/GenBank/DDBJ whole genome shotgun (WGS) entry which is preliminary data.</text>
</comment>
<keyword evidence="9" id="KW-1185">Reference proteome</keyword>
<evidence type="ECO:0000256" key="6">
    <source>
        <dbReference type="SAM" id="Phobius"/>
    </source>
</evidence>
<organism evidence="8 9">
    <name type="scientific">Naganishia liquefaciens</name>
    <dbReference type="NCBI Taxonomy" id="104408"/>
    <lineage>
        <taxon>Eukaryota</taxon>
        <taxon>Fungi</taxon>
        <taxon>Dikarya</taxon>
        <taxon>Basidiomycota</taxon>
        <taxon>Agaricomycotina</taxon>
        <taxon>Tremellomycetes</taxon>
        <taxon>Filobasidiales</taxon>
        <taxon>Filobasidiaceae</taxon>
        <taxon>Naganishia</taxon>
    </lineage>
</organism>
<evidence type="ECO:0000259" key="7">
    <source>
        <dbReference type="PROSITE" id="PS50850"/>
    </source>
</evidence>
<keyword evidence="3 6" id="KW-1133">Transmembrane helix</keyword>
<proteinExistence type="predicted"/>
<feature type="transmembrane region" description="Helical" evidence="6">
    <location>
        <begin position="213"/>
        <end position="234"/>
    </location>
</feature>
<dbReference type="InterPro" id="IPR005829">
    <property type="entry name" value="Sugar_transporter_CS"/>
</dbReference>
<evidence type="ECO:0000256" key="4">
    <source>
        <dbReference type="ARBA" id="ARBA00023136"/>
    </source>
</evidence>
<feature type="transmembrane region" description="Helical" evidence="6">
    <location>
        <begin position="120"/>
        <end position="142"/>
    </location>
</feature>
<dbReference type="GO" id="GO:0005886">
    <property type="term" value="C:plasma membrane"/>
    <property type="evidence" value="ECO:0007669"/>
    <property type="project" value="TreeGrafter"/>
</dbReference>
<dbReference type="SUPFAM" id="SSF103473">
    <property type="entry name" value="MFS general substrate transporter"/>
    <property type="match status" value="1"/>
</dbReference>
<dbReference type="InterPro" id="IPR011701">
    <property type="entry name" value="MFS"/>
</dbReference>
<evidence type="ECO:0000313" key="8">
    <source>
        <dbReference type="EMBL" id="GHJ86775.1"/>
    </source>
</evidence>
<evidence type="ECO:0000313" key="9">
    <source>
        <dbReference type="Proteomes" id="UP000620104"/>
    </source>
</evidence>
<dbReference type="EMBL" id="BLZA01000019">
    <property type="protein sequence ID" value="GHJ86775.1"/>
    <property type="molecule type" value="Genomic_DNA"/>
</dbReference>
<dbReference type="OrthoDB" id="10021397at2759"/>
<feature type="transmembrane region" description="Helical" evidence="6">
    <location>
        <begin position="488"/>
        <end position="511"/>
    </location>
</feature>
<dbReference type="InterPro" id="IPR036259">
    <property type="entry name" value="MFS_trans_sf"/>
</dbReference>
<dbReference type="PROSITE" id="PS50850">
    <property type="entry name" value="MFS"/>
    <property type="match status" value="1"/>
</dbReference>
<feature type="region of interest" description="Disordered" evidence="5">
    <location>
        <begin position="90"/>
        <end position="111"/>
    </location>
</feature>
<feature type="transmembrane region" description="Helical" evidence="6">
    <location>
        <begin position="523"/>
        <end position="544"/>
    </location>
</feature>
<dbReference type="AlphaFoldDB" id="A0A8H3TU79"/>
<feature type="domain" description="Major facilitator superfamily (MFS) profile" evidence="7">
    <location>
        <begin position="123"/>
        <end position="573"/>
    </location>
</feature>
<feature type="compositionally biased region" description="Basic and acidic residues" evidence="5">
    <location>
        <begin position="90"/>
        <end position="99"/>
    </location>
</feature>
<evidence type="ECO:0000256" key="2">
    <source>
        <dbReference type="ARBA" id="ARBA00022692"/>
    </source>
</evidence>
<name>A0A8H3TU79_9TREE</name>
<keyword evidence="2 6" id="KW-0812">Transmembrane</keyword>
<feature type="transmembrane region" description="Helical" evidence="6">
    <location>
        <begin position="321"/>
        <end position="340"/>
    </location>
</feature>
<evidence type="ECO:0000256" key="5">
    <source>
        <dbReference type="SAM" id="MobiDB-lite"/>
    </source>
</evidence>
<dbReference type="PROSITE" id="PS00217">
    <property type="entry name" value="SUGAR_TRANSPORT_2"/>
    <property type="match status" value="1"/>
</dbReference>
<feature type="transmembrane region" description="Helical" evidence="6">
    <location>
        <begin position="246"/>
        <end position="268"/>
    </location>
</feature>
<feature type="region of interest" description="Disordered" evidence="5">
    <location>
        <begin position="1"/>
        <end position="67"/>
    </location>
</feature>
<dbReference type="Pfam" id="PF07690">
    <property type="entry name" value="MFS_1"/>
    <property type="match status" value="1"/>
</dbReference>
<evidence type="ECO:0000256" key="3">
    <source>
        <dbReference type="ARBA" id="ARBA00022989"/>
    </source>
</evidence>